<evidence type="ECO:0008006" key="4">
    <source>
        <dbReference type="Google" id="ProtNLM"/>
    </source>
</evidence>
<dbReference type="HOGENOM" id="CLU_2154777_0_0_3"/>
<evidence type="ECO:0000313" key="2">
    <source>
        <dbReference type="EMBL" id="AGY56769.1"/>
    </source>
</evidence>
<feature type="chain" id="PRO_5004663949" description="Zinc resistance-associated protein" evidence="1">
    <location>
        <begin position="22"/>
        <end position="111"/>
    </location>
</feature>
<protein>
    <recommendedName>
        <fullName evidence="4">Zinc resistance-associated protein</fullName>
    </recommendedName>
</protein>
<sequence length="111" mass="12154">MRKLPALLITASILLPAAAWAQSYGYNQPGYGYPNSYGYANPNSYGYGYSNNYGYGTGGAGNISPAERDALRQRLANLTPEQRARLIERLRLRRAERQGAGFGGGYGRPYP</sequence>
<proteinExistence type="predicted"/>
<evidence type="ECO:0000313" key="3">
    <source>
        <dbReference type="Proteomes" id="UP000017396"/>
    </source>
</evidence>
<dbReference type="AlphaFoldDB" id="U5QGL1"/>
<accession>U5QGL1</accession>
<dbReference type="KEGG" id="glj:GKIL_0523"/>
<keyword evidence="1" id="KW-0732">Signal</keyword>
<gene>
    <name evidence="2" type="ORF">GKIL_0523</name>
</gene>
<name>U5QGL1_GLOK1</name>
<dbReference type="STRING" id="1183438.GKIL_0523"/>
<evidence type="ECO:0000256" key="1">
    <source>
        <dbReference type="SAM" id="SignalP"/>
    </source>
</evidence>
<organism evidence="2 3">
    <name type="scientific">Gloeobacter kilaueensis (strain ATCC BAA-2537 / CCAP 1431/1 / ULC 316 / JS1)</name>
    <dbReference type="NCBI Taxonomy" id="1183438"/>
    <lineage>
        <taxon>Bacteria</taxon>
        <taxon>Bacillati</taxon>
        <taxon>Cyanobacteriota</taxon>
        <taxon>Cyanophyceae</taxon>
        <taxon>Gloeobacterales</taxon>
        <taxon>Gloeobacteraceae</taxon>
        <taxon>Gloeobacter</taxon>
    </lineage>
</organism>
<dbReference type="EMBL" id="CP003587">
    <property type="protein sequence ID" value="AGY56769.1"/>
    <property type="molecule type" value="Genomic_DNA"/>
</dbReference>
<dbReference type="RefSeq" id="WP_023171797.1">
    <property type="nucleotide sequence ID" value="NC_022600.1"/>
</dbReference>
<reference evidence="2 3" key="1">
    <citation type="journal article" date="2013" name="PLoS ONE">
        <title>Cultivation and Complete Genome Sequencing of Gloeobacter kilaueensis sp. nov., from a Lava Cave in Kilauea Caldera, Hawai'i.</title>
        <authorList>
            <person name="Saw J.H."/>
            <person name="Schatz M."/>
            <person name="Brown M.V."/>
            <person name="Kunkel D.D."/>
            <person name="Foster J.S."/>
            <person name="Shick H."/>
            <person name="Christensen S."/>
            <person name="Hou S."/>
            <person name="Wan X."/>
            <person name="Donachie S.P."/>
        </authorList>
    </citation>
    <scope>NUCLEOTIDE SEQUENCE [LARGE SCALE GENOMIC DNA]</scope>
    <source>
        <strain evidence="3">JS</strain>
    </source>
</reference>
<feature type="signal peptide" evidence="1">
    <location>
        <begin position="1"/>
        <end position="21"/>
    </location>
</feature>
<keyword evidence="3" id="KW-1185">Reference proteome</keyword>
<dbReference type="Proteomes" id="UP000017396">
    <property type="component" value="Chromosome"/>
</dbReference>